<protein>
    <submittedName>
        <fullName evidence="1">Uncharacterized protein</fullName>
    </submittedName>
</protein>
<dbReference type="EMBL" id="CABVQG010000013">
    <property type="protein sequence ID" value="VWC78756.1"/>
    <property type="molecule type" value="Genomic_DNA"/>
</dbReference>
<evidence type="ECO:0000313" key="1">
    <source>
        <dbReference type="EMBL" id="VWC78756.1"/>
    </source>
</evidence>
<comment type="caution">
    <text evidence="1">The sequence shown here is derived from an EMBL/GenBank/DDBJ whole genome shotgun (WGS) entry which is preliminary data.</text>
</comment>
<proteinExistence type="predicted"/>
<evidence type="ECO:0000313" key="2">
    <source>
        <dbReference type="Proteomes" id="UP000494120"/>
    </source>
</evidence>
<keyword evidence="2" id="KW-1185">Reference proteome</keyword>
<sequence length="70" mass="7525">MKATILAGGTLSVSPESDLEAYALAQWSRQNIGDWFNAASRPMAIMVDCSAYPDALEPITIPRARPGCRA</sequence>
<accession>A0ABY6XTF0</accession>
<gene>
    <name evidence="1" type="ORF">BLA17378_03767</name>
</gene>
<organism evidence="1 2">
    <name type="scientific">Burkholderia aenigmatica</name>
    <dbReference type="NCBI Taxonomy" id="2015348"/>
    <lineage>
        <taxon>Bacteria</taxon>
        <taxon>Pseudomonadati</taxon>
        <taxon>Pseudomonadota</taxon>
        <taxon>Betaproteobacteria</taxon>
        <taxon>Burkholderiales</taxon>
        <taxon>Burkholderiaceae</taxon>
        <taxon>Burkholderia</taxon>
        <taxon>Burkholderia cepacia complex</taxon>
    </lineage>
</organism>
<name>A0ABY6XTF0_9BURK</name>
<reference evidence="1 2" key="1">
    <citation type="submission" date="2019-09" db="EMBL/GenBank/DDBJ databases">
        <authorList>
            <person name="Depoorter E."/>
        </authorList>
    </citation>
    <scope>NUCLEOTIDE SEQUENCE [LARGE SCALE GENOMIC DNA]</scope>
    <source>
        <strain evidence="1 2">R-17378</strain>
    </source>
</reference>
<dbReference type="Proteomes" id="UP000494120">
    <property type="component" value="Unassembled WGS sequence"/>
</dbReference>